<dbReference type="HAMAP" id="MF_00214">
    <property type="entry name" value="AroD"/>
    <property type="match status" value="1"/>
</dbReference>
<keyword evidence="3 6" id="KW-0560">Oxidoreductase</keyword>
<dbReference type="GO" id="GO:0019632">
    <property type="term" value="P:shikimate metabolic process"/>
    <property type="evidence" value="ECO:0007669"/>
    <property type="project" value="InterPro"/>
</dbReference>
<feature type="binding site" evidence="6">
    <location>
        <position position="431"/>
    </location>
    <ligand>
        <name>NADP(+)</name>
        <dbReference type="ChEBI" id="CHEBI:58349"/>
    </ligand>
</feature>
<dbReference type="Pfam" id="PF18317">
    <property type="entry name" value="SDH_C"/>
    <property type="match status" value="1"/>
</dbReference>
<feature type="active site" description="Proton acceptor" evidence="6">
    <location>
        <position position="285"/>
    </location>
</feature>
<dbReference type="InterPro" id="IPR022893">
    <property type="entry name" value="Shikimate_DH_fam"/>
</dbReference>
<dbReference type="InterPro" id="IPR046346">
    <property type="entry name" value="Aminoacid_DH-like_N_sf"/>
</dbReference>
<dbReference type="GO" id="GO:0008652">
    <property type="term" value="P:amino acid biosynthetic process"/>
    <property type="evidence" value="ECO:0007669"/>
    <property type="project" value="UniProtKB-KW"/>
</dbReference>
<evidence type="ECO:0000313" key="10">
    <source>
        <dbReference type="Proteomes" id="UP000678237"/>
    </source>
</evidence>
<evidence type="ECO:0000256" key="3">
    <source>
        <dbReference type="ARBA" id="ARBA00023002"/>
    </source>
</evidence>
<dbReference type="PANTHER" id="PTHR21089:SF1">
    <property type="entry name" value="BIFUNCTIONAL 3-DEHYDROQUINATE DEHYDRATASE_SHIKIMATE DEHYDROGENASE, CHLOROPLASTIC"/>
    <property type="match status" value="1"/>
</dbReference>
<comment type="subunit">
    <text evidence="5">Homodimer.</text>
</comment>
<feature type="domain" description="SDH C-terminal" evidence="8">
    <location>
        <begin position="454"/>
        <end position="483"/>
    </location>
</feature>
<dbReference type="HAMAP" id="MF_00222">
    <property type="entry name" value="Shikimate_DH_AroE"/>
    <property type="match status" value="1"/>
</dbReference>
<dbReference type="NCBIfam" id="TIGR00507">
    <property type="entry name" value="aroE"/>
    <property type="match status" value="1"/>
</dbReference>
<feature type="binding site" evidence="6">
    <location>
        <position position="454"/>
    </location>
    <ligand>
        <name>NADP(+)</name>
        <dbReference type="ChEBI" id="CHEBI:58349"/>
    </ligand>
</feature>
<dbReference type="GO" id="GO:0004764">
    <property type="term" value="F:shikimate 3-dehydrogenase (NADP+) activity"/>
    <property type="evidence" value="ECO:0007669"/>
    <property type="project" value="UniProtKB-UniRule"/>
</dbReference>
<comment type="function">
    <text evidence="6">Involved in the biosynthesis of the chorismate, which leads to the biosynthesis of aromatic amino acids. Catalyzes the reversible NADPH linked reduction of 3-dehydroshikimate (DHSA) to yield shikimate (SA).</text>
</comment>
<evidence type="ECO:0000256" key="5">
    <source>
        <dbReference type="HAMAP-Rule" id="MF_00214"/>
    </source>
</evidence>
<feature type="binding site" evidence="6">
    <location>
        <begin position="236"/>
        <end position="238"/>
    </location>
    <ligand>
        <name>shikimate</name>
        <dbReference type="ChEBI" id="CHEBI:36208"/>
    </ligand>
</feature>
<dbReference type="PANTHER" id="PTHR21089">
    <property type="entry name" value="SHIKIMATE DEHYDROGENASE"/>
    <property type="match status" value="1"/>
</dbReference>
<comment type="similarity">
    <text evidence="6">Belongs to the shikimate dehydrogenase family.</text>
</comment>
<keyword evidence="5" id="KW-0456">Lyase</keyword>
<dbReference type="CDD" id="cd01065">
    <property type="entry name" value="NAD_bind_Shikimate_DH"/>
    <property type="match status" value="1"/>
</dbReference>
<dbReference type="InterPro" id="IPR041121">
    <property type="entry name" value="SDH_C"/>
</dbReference>
<reference evidence="9" key="1">
    <citation type="submission" date="2021-03" db="EMBL/GenBank/DDBJ databases">
        <authorList>
            <person name="Jaffe A."/>
        </authorList>
    </citation>
    <scope>NUCLEOTIDE SEQUENCE</scope>
    <source>
        <strain evidence="9">RIFCSPLOWO2_01_FULL_58_19</strain>
    </source>
</reference>
<dbReference type="SUPFAM" id="SSF53223">
    <property type="entry name" value="Aminoacid dehydrogenase-like, N-terminal domain"/>
    <property type="match status" value="1"/>
</dbReference>
<sequence length="489" mass="52128">MKVVVSIGAPSTRAALRLISRANRLADLIELRLDLLPAESLEALIRACRKPVLATLRSKREGGEFNGRPAAVERRLHQALKRGVEFLDVEFALPAKTRKRLMRAAAAKKKKVILSRHFPARTLPLAELMALLKRMARVKGVEHLKIVTRADSVEDNGVLLSLHLAAHRQGVPLIAHAMGPLGRVSRHLGPLIGADLAFARLEGQTPAADGQPTVTELRRGKRSAVCAVVGKPIGHSLSPALHNAGFHALGMDAVFLALEAECLAEAVGLARKGNFLGLSVTLPFKADALNLADQADALAGKIGAANTLVSRGGKLVAFNTDCPAAVEALETVAPVRGKKALILGAGGMAKATAIGLRVHGCEVALAARHPEKARSFCRAHGLALRSLRSLHALTSLDVDFLVNATPLGMEGAPFPLPIPARLLRGQTVLDCVYNPVHTPLLRAAEARGCRTVSGLEVFVRQGVRQFQLFTGRKAPVKAMRAAVVRRLRA</sequence>
<evidence type="ECO:0000313" key="9">
    <source>
        <dbReference type="EMBL" id="MBS3063253.1"/>
    </source>
</evidence>
<comment type="caution">
    <text evidence="9">The sequence shown here is derived from an EMBL/GenBank/DDBJ whole genome shotgun (WGS) entry which is preliminary data.</text>
</comment>
<evidence type="ECO:0000259" key="8">
    <source>
        <dbReference type="Pfam" id="PF18317"/>
    </source>
</evidence>
<keyword evidence="1 5" id="KW-0028">Amino-acid biosynthesis</keyword>
<proteinExistence type="inferred from homology"/>
<feature type="binding site" evidence="5">
    <location>
        <position position="6"/>
    </location>
    <ligand>
        <name>3-dehydroquinate</name>
        <dbReference type="ChEBI" id="CHEBI:32364"/>
    </ligand>
</feature>
<dbReference type="InterPro" id="IPR001381">
    <property type="entry name" value="DHquinase_I"/>
</dbReference>
<dbReference type="AlphaFoldDB" id="A0A8T4L7M0"/>
<comment type="catalytic activity">
    <reaction evidence="5">
        <text>3-dehydroquinate = 3-dehydroshikimate + H2O</text>
        <dbReference type="Rhea" id="RHEA:21096"/>
        <dbReference type="ChEBI" id="CHEBI:15377"/>
        <dbReference type="ChEBI" id="CHEBI:16630"/>
        <dbReference type="ChEBI" id="CHEBI:32364"/>
        <dbReference type="EC" id="4.2.1.10"/>
    </reaction>
</comment>
<dbReference type="EC" id="4.2.1.10" evidence="5"/>
<dbReference type="SUPFAM" id="SSF51569">
    <property type="entry name" value="Aldolase"/>
    <property type="match status" value="1"/>
</dbReference>
<gene>
    <name evidence="6 9" type="primary">aroE</name>
    <name evidence="5" type="synonym">aroD</name>
    <name evidence="9" type="ORF">J4203_05235</name>
</gene>
<dbReference type="Gene3D" id="3.20.20.70">
    <property type="entry name" value="Aldolase class I"/>
    <property type="match status" value="1"/>
</dbReference>
<dbReference type="InterPro" id="IPR013708">
    <property type="entry name" value="Shikimate_DH-bd_N"/>
</dbReference>
<feature type="domain" description="Shikimate dehydrogenase substrate binding N-terminal" evidence="7">
    <location>
        <begin position="228"/>
        <end position="308"/>
    </location>
</feature>
<feature type="binding site" evidence="5">
    <location>
        <position position="186"/>
    </location>
    <ligand>
        <name>3-dehydroquinate</name>
        <dbReference type="ChEBI" id="CHEBI:32364"/>
    </ligand>
</feature>
<accession>A0A8T4L7M0</accession>
<evidence type="ECO:0000256" key="6">
    <source>
        <dbReference type="HAMAP-Rule" id="MF_00222"/>
    </source>
</evidence>
<dbReference type="CDD" id="cd00502">
    <property type="entry name" value="DHQase_I"/>
    <property type="match status" value="1"/>
</dbReference>
<comment type="caution">
    <text evidence="5">Lacks conserved residue(s) required for the propagation of feature annotation.</text>
</comment>
<dbReference type="SUPFAM" id="SSF51735">
    <property type="entry name" value="NAD(P)-binding Rossmann-fold domains"/>
    <property type="match status" value="1"/>
</dbReference>
<dbReference type="GO" id="GO:0009423">
    <property type="term" value="P:chorismate biosynthetic process"/>
    <property type="evidence" value="ECO:0007669"/>
    <property type="project" value="UniProtKB-UniRule"/>
</dbReference>
<dbReference type="GO" id="GO:0003855">
    <property type="term" value="F:3-dehydroquinate dehydratase activity"/>
    <property type="evidence" value="ECO:0007669"/>
    <property type="project" value="UniProtKB-UniRule"/>
</dbReference>
<dbReference type="InterPro" id="IPR013785">
    <property type="entry name" value="Aldolase_TIM"/>
</dbReference>
<dbReference type="InterPro" id="IPR036291">
    <property type="entry name" value="NAD(P)-bd_dom_sf"/>
</dbReference>
<evidence type="ECO:0000256" key="2">
    <source>
        <dbReference type="ARBA" id="ARBA00022857"/>
    </source>
</evidence>
<evidence type="ECO:0000256" key="4">
    <source>
        <dbReference type="ARBA" id="ARBA00023141"/>
    </source>
</evidence>
<dbReference type="GO" id="GO:0009073">
    <property type="term" value="P:aromatic amino acid family biosynthetic process"/>
    <property type="evidence" value="ECO:0007669"/>
    <property type="project" value="UniProtKB-KW"/>
</dbReference>
<dbReference type="EC" id="1.1.1.25" evidence="6"/>
<feature type="binding site" evidence="6">
    <location>
        <position position="321"/>
    </location>
    <ligand>
        <name>shikimate</name>
        <dbReference type="ChEBI" id="CHEBI:36208"/>
    </ligand>
</feature>
<keyword evidence="5" id="KW-0704">Schiff base</keyword>
<comment type="pathway">
    <text evidence="6">Metabolic intermediate biosynthesis; chorismate biosynthesis; chorismate from D-erythrose 4-phosphate and phosphoenolpyruvate: step 4/7.</text>
</comment>
<dbReference type="Gene3D" id="3.40.50.10860">
    <property type="entry name" value="Leucine Dehydrogenase, chain A, domain 1"/>
    <property type="match status" value="1"/>
</dbReference>
<evidence type="ECO:0000259" key="7">
    <source>
        <dbReference type="Pfam" id="PF08501"/>
    </source>
</evidence>
<dbReference type="GO" id="GO:0050661">
    <property type="term" value="F:NADP binding"/>
    <property type="evidence" value="ECO:0007669"/>
    <property type="project" value="InterPro"/>
</dbReference>
<keyword evidence="2 6" id="KW-0521">NADP</keyword>
<dbReference type="Pfam" id="PF01487">
    <property type="entry name" value="DHquinase_I"/>
    <property type="match status" value="1"/>
</dbReference>
<feature type="binding site" evidence="6">
    <location>
        <position position="433"/>
    </location>
    <ligand>
        <name>shikimate</name>
        <dbReference type="ChEBI" id="CHEBI:36208"/>
    </ligand>
</feature>
<feature type="binding site" evidence="5">
    <location>
        <begin position="30"/>
        <end position="32"/>
    </location>
    <ligand>
        <name>3-dehydroquinate</name>
        <dbReference type="ChEBI" id="CHEBI:32364"/>
    </ligand>
</feature>
<feature type="active site" description="Proton donor/acceptor" evidence="5">
    <location>
        <position position="117"/>
    </location>
</feature>
<dbReference type="Proteomes" id="UP000678237">
    <property type="component" value="Unassembled WGS sequence"/>
</dbReference>
<comment type="catalytic activity">
    <reaction evidence="6">
        <text>shikimate + NADP(+) = 3-dehydroshikimate + NADPH + H(+)</text>
        <dbReference type="Rhea" id="RHEA:17737"/>
        <dbReference type="ChEBI" id="CHEBI:15378"/>
        <dbReference type="ChEBI" id="CHEBI:16630"/>
        <dbReference type="ChEBI" id="CHEBI:36208"/>
        <dbReference type="ChEBI" id="CHEBI:57783"/>
        <dbReference type="ChEBI" id="CHEBI:58349"/>
        <dbReference type="EC" id="1.1.1.25"/>
    </reaction>
</comment>
<dbReference type="InterPro" id="IPR011342">
    <property type="entry name" value="Shikimate_DH"/>
</dbReference>
<feature type="active site" description="Schiff-base intermediate with substrate" evidence="5">
    <location>
        <position position="145"/>
    </location>
</feature>
<keyword evidence="4 5" id="KW-0057">Aromatic amino acid biosynthesis</keyword>
<feature type="binding site" evidence="5">
    <location>
        <position position="211"/>
    </location>
    <ligand>
        <name>3-dehydroquinate</name>
        <dbReference type="ChEBI" id="CHEBI:32364"/>
    </ligand>
</feature>
<reference evidence="9" key="2">
    <citation type="submission" date="2021-05" db="EMBL/GenBank/DDBJ databases">
        <title>Protein family content uncovers lineage relationships and bacterial pathway maintenance mechanisms in DPANN archaea.</title>
        <authorList>
            <person name="Castelle C.J."/>
            <person name="Meheust R."/>
            <person name="Jaffe A.L."/>
            <person name="Seitz K."/>
            <person name="Gong X."/>
            <person name="Baker B.J."/>
            <person name="Banfield J.F."/>
        </authorList>
    </citation>
    <scope>NUCLEOTIDE SEQUENCE</scope>
    <source>
        <strain evidence="9">RIFCSPLOWO2_01_FULL_58_19</strain>
    </source>
</reference>
<feature type="binding site" evidence="6">
    <location>
        <position position="306"/>
    </location>
    <ligand>
        <name>shikimate</name>
        <dbReference type="ChEBI" id="CHEBI:36208"/>
    </ligand>
</feature>
<evidence type="ECO:0000256" key="1">
    <source>
        <dbReference type="ARBA" id="ARBA00022605"/>
    </source>
</evidence>
<comment type="pathway">
    <text evidence="5">Metabolic intermediate biosynthesis; chorismate biosynthesis; chorismate from D-erythrose 4-phosphate and phosphoenolpyruvate: step 3/7.</text>
</comment>
<comment type="function">
    <text evidence="5">Involved in the third step of the chorismate pathway, which leads to the biosynthesis of aromatic amino acids. Catalyzes the cis-dehydration of 3-dehydroquinate (DHQ) and introduces the first double bond of the aromatic ring to yield 3-dehydroshikimate.</text>
</comment>
<dbReference type="Gene3D" id="3.40.50.720">
    <property type="entry name" value="NAD(P)-binding Rossmann-like Domain"/>
    <property type="match status" value="1"/>
</dbReference>
<comment type="similarity">
    <text evidence="5">Belongs to the type-I 3-dehydroquinase family.</text>
</comment>
<dbReference type="Pfam" id="PF08501">
    <property type="entry name" value="Shikimate_dh_N"/>
    <property type="match status" value="1"/>
</dbReference>
<dbReference type="EMBL" id="JAGVWE010000004">
    <property type="protein sequence ID" value="MBS3063253.1"/>
    <property type="molecule type" value="Genomic_DNA"/>
</dbReference>
<organism evidence="9 10">
    <name type="scientific">Candidatus Iainarchaeum sp</name>
    <dbReference type="NCBI Taxonomy" id="3101447"/>
    <lineage>
        <taxon>Archaea</taxon>
        <taxon>Candidatus Iainarchaeota</taxon>
        <taxon>Candidatus Iainarchaeia</taxon>
        <taxon>Candidatus Iainarchaeales</taxon>
        <taxon>Candidatus Iainarchaeaceae</taxon>
        <taxon>Candidatus Iainarchaeum</taxon>
    </lineage>
</organism>
<feature type="binding site" evidence="6">
    <location>
        <position position="461"/>
    </location>
    <ligand>
        <name>shikimate</name>
        <dbReference type="ChEBI" id="CHEBI:36208"/>
    </ligand>
</feature>
<name>A0A8T4L7M0_9ARCH</name>
<feature type="binding site" evidence="5">
    <location>
        <position position="57"/>
    </location>
    <ligand>
        <name>3-dehydroquinate</name>
        <dbReference type="ChEBI" id="CHEBI:32364"/>
    </ligand>
</feature>
<feature type="binding site" evidence="6">
    <location>
        <position position="281"/>
    </location>
    <ligand>
        <name>shikimate</name>
        <dbReference type="ChEBI" id="CHEBI:36208"/>
    </ligand>
</feature>
<protein>
    <recommendedName>
        <fullName evidence="5 6">Multifunctional fusion protein</fullName>
    </recommendedName>
    <domain>
        <recommendedName>
            <fullName evidence="5">3-dehydroquinate dehydratase</fullName>
            <shortName evidence="5">3-dehydroquinase</shortName>
            <ecNumber evidence="5">4.2.1.10</ecNumber>
        </recommendedName>
        <alternativeName>
            <fullName evidence="5">Type I DHQase</fullName>
        </alternativeName>
        <alternativeName>
            <fullName evidence="5">Type I dehydroquinase</fullName>
            <shortName evidence="5">DHQ1</shortName>
        </alternativeName>
    </domain>
    <domain>
        <recommendedName>
            <fullName evidence="6">Shikimate dehydrogenase (NADP(+))</fullName>
            <shortName evidence="6">SDH</shortName>
            <ecNumber evidence="6">1.1.1.25</ecNumber>
        </recommendedName>
    </domain>
</protein>